<dbReference type="OrthoDB" id="5297034at2"/>
<dbReference type="AlphaFoldDB" id="A0A501PFH2"/>
<evidence type="ECO:0000256" key="1">
    <source>
        <dbReference type="SAM" id="Phobius"/>
    </source>
</evidence>
<feature type="transmembrane region" description="Helical" evidence="1">
    <location>
        <begin position="37"/>
        <end position="55"/>
    </location>
</feature>
<dbReference type="InterPro" id="IPR052959">
    <property type="entry name" value="Inner_membrane_assoc"/>
</dbReference>
<dbReference type="EMBL" id="VFIY01000015">
    <property type="protein sequence ID" value="TPD59209.1"/>
    <property type="molecule type" value="Genomic_DNA"/>
</dbReference>
<protein>
    <submittedName>
        <fullName evidence="2">DUF485 domain-containing protein</fullName>
    </submittedName>
</protein>
<feature type="transmembrane region" description="Helical" evidence="1">
    <location>
        <begin position="75"/>
        <end position="97"/>
    </location>
</feature>
<dbReference type="PANTHER" id="PTHR38598:SF1">
    <property type="entry name" value="INNER MEMBRANE PROTEIN YJCH"/>
    <property type="match status" value="1"/>
</dbReference>
<accession>A0A501PFH2</accession>
<dbReference type="InterPro" id="IPR007436">
    <property type="entry name" value="DUF485"/>
</dbReference>
<evidence type="ECO:0000313" key="2">
    <source>
        <dbReference type="EMBL" id="TPD59209.1"/>
    </source>
</evidence>
<dbReference type="PANTHER" id="PTHR38598">
    <property type="entry name" value="INNER MEMBRANE PROTEIN YJCH"/>
    <property type="match status" value="1"/>
</dbReference>
<proteinExistence type="predicted"/>
<evidence type="ECO:0000313" key="3">
    <source>
        <dbReference type="Proteomes" id="UP000319148"/>
    </source>
</evidence>
<keyword evidence="1" id="KW-0812">Transmembrane</keyword>
<comment type="caution">
    <text evidence="2">The sequence shown here is derived from an EMBL/GenBank/DDBJ whole genome shotgun (WGS) entry which is preliminary data.</text>
</comment>
<dbReference type="Pfam" id="PF04341">
    <property type="entry name" value="DUF485"/>
    <property type="match status" value="1"/>
</dbReference>
<organism evidence="2 3">
    <name type="scientific">Emcibacter nanhaiensis</name>
    <dbReference type="NCBI Taxonomy" id="1505037"/>
    <lineage>
        <taxon>Bacteria</taxon>
        <taxon>Pseudomonadati</taxon>
        <taxon>Pseudomonadota</taxon>
        <taxon>Alphaproteobacteria</taxon>
        <taxon>Emcibacterales</taxon>
        <taxon>Emcibacteraceae</taxon>
        <taxon>Emcibacter</taxon>
    </lineage>
</organism>
<gene>
    <name evidence="2" type="ORF">FIV46_13350</name>
</gene>
<reference evidence="3" key="1">
    <citation type="submission" date="2019-06" db="EMBL/GenBank/DDBJ databases">
        <title>The complete genome of Emcibacter congregatus ZYLT.</title>
        <authorList>
            <person name="Zhao Z."/>
        </authorList>
    </citation>
    <scope>NUCLEOTIDE SEQUENCE [LARGE SCALE GENOMIC DNA]</scope>
    <source>
        <strain evidence="3">MCCC 1A06723</strain>
    </source>
</reference>
<dbReference type="GO" id="GO:0005886">
    <property type="term" value="C:plasma membrane"/>
    <property type="evidence" value="ECO:0007669"/>
    <property type="project" value="TreeGrafter"/>
</dbReference>
<sequence>MSDQKADEYGSAAQQQYLQKLSVDREFKRLCGLRLKWSLLLSLAIAIPYGLYILLTAFSDPVISQPVSDGGIVTWGMVLVFLVIINGMICAGIYTWWANTKFDPVRKKFLQEHAAGEKADG</sequence>
<keyword evidence="3" id="KW-1185">Reference proteome</keyword>
<dbReference type="Proteomes" id="UP000319148">
    <property type="component" value="Unassembled WGS sequence"/>
</dbReference>
<dbReference type="RefSeq" id="WP_139941428.1">
    <property type="nucleotide sequence ID" value="NZ_JBHSYP010000002.1"/>
</dbReference>
<keyword evidence="1" id="KW-1133">Transmembrane helix</keyword>
<keyword evidence="1" id="KW-0472">Membrane</keyword>
<name>A0A501PFH2_9PROT</name>